<organism evidence="3 4">
    <name type="scientific">Aegilops tauschii subsp. strangulata</name>
    <name type="common">Goatgrass</name>
    <dbReference type="NCBI Taxonomy" id="200361"/>
    <lineage>
        <taxon>Eukaryota</taxon>
        <taxon>Viridiplantae</taxon>
        <taxon>Streptophyta</taxon>
        <taxon>Embryophyta</taxon>
        <taxon>Tracheophyta</taxon>
        <taxon>Spermatophyta</taxon>
        <taxon>Magnoliopsida</taxon>
        <taxon>Liliopsida</taxon>
        <taxon>Poales</taxon>
        <taxon>Poaceae</taxon>
        <taxon>BOP clade</taxon>
        <taxon>Pooideae</taxon>
        <taxon>Triticodae</taxon>
        <taxon>Triticeae</taxon>
        <taxon>Triticinae</taxon>
        <taxon>Aegilops</taxon>
    </lineage>
</organism>
<feature type="domain" description="Elp3/MiaA/NifB-like radical SAM core" evidence="2">
    <location>
        <begin position="51"/>
        <end position="236"/>
    </location>
</feature>
<dbReference type="GO" id="GO:0003824">
    <property type="term" value="F:catalytic activity"/>
    <property type="evidence" value="ECO:0007669"/>
    <property type="project" value="InterPro"/>
</dbReference>
<dbReference type="GO" id="GO:0006779">
    <property type="term" value="P:porphyrin-containing compound biosynthetic process"/>
    <property type="evidence" value="ECO:0007669"/>
    <property type="project" value="TreeGrafter"/>
</dbReference>
<sequence length="424" mass="47286">VMLRSAFPLVFQLPHRKPPPIRPPRPPPVRRYASPAAAVPPPPPPPRPLPPASAYVHLPFCRKRCHYCDFPIVALGSSASSPGGPGEGEDPRIADYVRLLLREVSIEMDPGTFDAAKLRELVGVGVNRVSLGVQAFQEELLRACGRAHGLREVHEAVGIVTACEGLQNWSMDLISSLPNQTQQMWEESLRCTVDARPTHVSVYDLQIEQGTKFGQIYTPGVFPLPNETDSANFYKIASKRLSEAGYQHYEISSYCKPGYECKHNVTYWQNRPFYAFGLGSASYINGVRFSRPRGMRNYADWVQKLEDGTWCHESSISETKDMAMDSVMLSLRTARGLDLHSFSKSFGEALTRSLCETFRPFVESGLVIAMDKEREALQFNEFESDLESEGEMSGSRMAFLRLSDPDGFLLSNELISLAFGTISP</sequence>
<dbReference type="SUPFAM" id="SSF102114">
    <property type="entry name" value="Radical SAM enzymes"/>
    <property type="match status" value="1"/>
</dbReference>
<dbReference type="STRING" id="200361.A0A452ZT50"/>
<evidence type="ECO:0000259" key="2">
    <source>
        <dbReference type="SMART" id="SM00729"/>
    </source>
</evidence>
<dbReference type="InterPro" id="IPR007197">
    <property type="entry name" value="rSAM"/>
</dbReference>
<reference evidence="4" key="2">
    <citation type="journal article" date="2017" name="Nat. Plants">
        <title>The Aegilops tauschii genome reveals multiple impacts of transposons.</title>
        <authorList>
            <person name="Zhao G."/>
            <person name="Zou C."/>
            <person name="Li K."/>
            <person name="Wang K."/>
            <person name="Li T."/>
            <person name="Gao L."/>
            <person name="Zhang X."/>
            <person name="Wang H."/>
            <person name="Yang Z."/>
            <person name="Liu X."/>
            <person name="Jiang W."/>
            <person name="Mao L."/>
            <person name="Kong X."/>
            <person name="Jiao Y."/>
            <person name="Jia J."/>
        </authorList>
    </citation>
    <scope>NUCLEOTIDE SEQUENCE [LARGE SCALE GENOMIC DNA]</scope>
    <source>
        <strain evidence="4">cv. AL8/78</strain>
    </source>
</reference>
<dbReference type="Pfam" id="PF04055">
    <property type="entry name" value="Radical_SAM"/>
    <property type="match status" value="1"/>
</dbReference>
<protein>
    <recommendedName>
        <fullName evidence="2">Elp3/MiaA/NifB-like radical SAM core domain-containing protein</fullName>
    </recommendedName>
</protein>
<evidence type="ECO:0000256" key="1">
    <source>
        <dbReference type="SAM" id="MobiDB-lite"/>
    </source>
</evidence>
<reference evidence="3" key="5">
    <citation type="journal article" date="2021" name="G3 (Bethesda)">
        <title>Aegilops tauschii genome assembly Aet v5.0 features greater sequence contiguity and improved annotation.</title>
        <authorList>
            <person name="Wang L."/>
            <person name="Zhu T."/>
            <person name="Rodriguez J.C."/>
            <person name="Deal K.R."/>
            <person name="Dubcovsky J."/>
            <person name="McGuire P.E."/>
            <person name="Lux T."/>
            <person name="Spannagl M."/>
            <person name="Mayer K.F.X."/>
            <person name="Baldrich P."/>
            <person name="Meyers B.C."/>
            <person name="Huo N."/>
            <person name="Gu Y.Q."/>
            <person name="Zhou H."/>
            <person name="Devos K.M."/>
            <person name="Bennetzen J.L."/>
            <person name="Unver T."/>
            <person name="Budak H."/>
            <person name="Gulick P.J."/>
            <person name="Galiba G."/>
            <person name="Kalapos B."/>
            <person name="Nelson D.R."/>
            <person name="Li P."/>
            <person name="You F.M."/>
            <person name="Luo M.C."/>
            <person name="Dvorak J."/>
        </authorList>
    </citation>
    <scope>NUCLEOTIDE SEQUENCE [LARGE SCALE GENOMIC DNA]</scope>
    <source>
        <strain evidence="3">cv. AL8/78</strain>
    </source>
</reference>
<proteinExistence type="predicted"/>
<dbReference type="EnsemblPlants" id="AET1Gv20908200.3">
    <property type="protein sequence ID" value="AET1Gv20908200.3"/>
    <property type="gene ID" value="AET1Gv20908200"/>
</dbReference>
<feature type="region of interest" description="Disordered" evidence="1">
    <location>
        <begin position="16"/>
        <end position="46"/>
    </location>
</feature>
<accession>A0A452ZT50</accession>
<name>A0A452ZT50_AEGTS</name>
<evidence type="ECO:0000313" key="3">
    <source>
        <dbReference type="EnsemblPlants" id="AET1Gv20908200.3"/>
    </source>
</evidence>
<dbReference type="SMART" id="SM00729">
    <property type="entry name" value="Elp3"/>
    <property type="match status" value="1"/>
</dbReference>
<keyword evidence="4" id="KW-1185">Reference proteome</keyword>
<reference evidence="3" key="3">
    <citation type="journal article" date="2017" name="Nature">
        <title>Genome sequence of the progenitor of the wheat D genome Aegilops tauschii.</title>
        <authorList>
            <person name="Luo M.C."/>
            <person name="Gu Y.Q."/>
            <person name="Puiu D."/>
            <person name="Wang H."/>
            <person name="Twardziok S.O."/>
            <person name="Deal K.R."/>
            <person name="Huo N."/>
            <person name="Zhu T."/>
            <person name="Wang L."/>
            <person name="Wang Y."/>
            <person name="McGuire P.E."/>
            <person name="Liu S."/>
            <person name="Long H."/>
            <person name="Ramasamy R.K."/>
            <person name="Rodriguez J.C."/>
            <person name="Van S.L."/>
            <person name="Yuan L."/>
            <person name="Wang Z."/>
            <person name="Xia Z."/>
            <person name="Xiao L."/>
            <person name="Anderson O.D."/>
            <person name="Ouyang S."/>
            <person name="Liang Y."/>
            <person name="Zimin A.V."/>
            <person name="Pertea G."/>
            <person name="Qi P."/>
            <person name="Bennetzen J.L."/>
            <person name="Dai X."/>
            <person name="Dawson M.W."/>
            <person name="Muller H.G."/>
            <person name="Kugler K."/>
            <person name="Rivarola-Duarte L."/>
            <person name="Spannagl M."/>
            <person name="Mayer K.F.X."/>
            <person name="Lu F.H."/>
            <person name="Bevan M.W."/>
            <person name="Leroy P."/>
            <person name="Li P."/>
            <person name="You F.M."/>
            <person name="Sun Q."/>
            <person name="Liu Z."/>
            <person name="Lyons E."/>
            <person name="Wicker T."/>
            <person name="Salzberg S.L."/>
            <person name="Devos K.M."/>
            <person name="Dvorak J."/>
        </authorList>
    </citation>
    <scope>NUCLEOTIDE SEQUENCE [LARGE SCALE GENOMIC DNA]</scope>
    <source>
        <strain evidence="3">cv. AL8/78</strain>
    </source>
</reference>
<dbReference type="InterPro" id="IPR058240">
    <property type="entry name" value="rSAM_sf"/>
</dbReference>
<reference evidence="4" key="1">
    <citation type="journal article" date="2014" name="Science">
        <title>Ancient hybridizations among the ancestral genomes of bread wheat.</title>
        <authorList>
            <consortium name="International Wheat Genome Sequencing Consortium,"/>
            <person name="Marcussen T."/>
            <person name="Sandve S.R."/>
            <person name="Heier L."/>
            <person name="Spannagl M."/>
            <person name="Pfeifer M."/>
            <person name="Jakobsen K.S."/>
            <person name="Wulff B.B."/>
            <person name="Steuernagel B."/>
            <person name="Mayer K.F."/>
            <person name="Olsen O.A."/>
        </authorList>
    </citation>
    <scope>NUCLEOTIDE SEQUENCE [LARGE SCALE GENOMIC DNA]</scope>
    <source>
        <strain evidence="4">cv. AL8/78</strain>
    </source>
</reference>
<dbReference type="GO" id="GO:0005737">
    <property type="term" value="C:cytoplasm"/>
    <property type="evidence" value="ECO:0007669"/>
    <property type="project" value="TreeGrafter"/>
</dbReference>
<dbReference type="Gramene" id="AET1Gv20908200.3">
    <property type="protein sequence ID" value="AET1Gv20908200.3"/>
    <property type="gene ID" value="AET1Gv20908200"/>
</dbReference>
<dbReference type="InterPro" id="IPR006638">
    <property type="entry name" value="Elp3/MiaA/NifB-like_rSAM"/>
</dbReference>
<dbReference type="InterPro" id="IPR034505">
    <property type="entry name" value="Coproporphyrinogen-III_oxidase"/>
</dbReference>
<dbReference type="PANTHER" id="PTHR13932:SF5">
    <property type="entry name" value="RADICAL S-ADENOSYL METHIONINE DOMAIN-CONTAINING PROTEIN 1, MITOCHONDRIAL"/>
    <property type="match status" value="1"/>
</dbReference>
<dbReference type="GO" id="GO:0051539">
    <property type="term" value="F:4 iron, 4 sulfur cluster binding"/>
    <property type="evidence" value="ECO:0007669"/>
    <property type="project" value="TreeGrafter"/>
</dbReference>
<feature type="compositionally biased region" description="Pro residues" evidence="1">
    <location>
        <begin position="20"/>
        <end position="29"/>
    </location>
</feature>
<dbReference type="PANTHER" id="PTHR13932">
    <property type="entry name" value="COPROPORPHYRINIGEN III OXIDASE"/>
    <property type="match status" value="1"/>
</dbReference>
<dbReference type="Gene3D" id="3.30.750.200">
    <property type="match status" value="1"/>
</dbReference>
<reference evidence="3" key="4">
    <citation type="submission" date="2019-03" db="UniProtKB">
        <authorList>
            <consortium name="EnsemblPlants"/>
        </authorList>
    </citation>
    <scope>IDENTIFICATION</scope>
</reference>
<dbReference type="AlphaFoldDB" id="A0A452ZT50"/>
<evidence type="ECO:0000313" key="4">
    <source>
        <dbReference type="Proteomes" id="UP000015105"/>
    </source>
</evidence>
<dbReference type="Proteomes" id="UP000015105">
    <property type="component" value="Chromosome 1D"/>
</dbReference>